<reference evidence="2 3" key="1">
    <citation type="submission" date="2018-11" db="EMBL/GenBank/DDBJ databases">
        <title>Genomes From Bacteria Associated with the Canine Oral Cavity: a Test Case for Automated Genome-Based Taxonomic Assignment.</title>
        <authorList>
            <person name="Coil D.A."/>
            <person name="Jospin G."/>
            <person name="Darling A.E."/>
            <person name="Wallis C."/>
            <person name="Davis I.J."/>
            <person name="Harris S."/>
            <person name="Eisen J.A."/>
            <person name="Holcombe L.J."/>
            <person name="O'Flynn C."/>
        </authorList>
    </citation>
    <scope>NUCLEOTIDE SEQUENCE [LARGE SCALE GENOMIC DNA]</scope>
    <source>
        <strain evidence="2 3">OH953</strain>
    </source>
</reference>
<dbReference type="EMBL" id="RQZI01000011">
    <property type="protein sequence ID" value="RRC91148.1"/>
    <property type="molecule type" value="Genomic_DNA"/>
</dbReference>
<name>A0A3P1S1M0_STRSA</name>
<feature type="compositionally biased region" description="Low complexity" evidence="1">
    <location>
        <begin position="33"/>
        <end position="58"/>
    </location>
</feature>
<feature type="region of interest" description="Disordered" evidence="1">
    <location>
        <begin position="24"/>
        <end position="65"/>
    </location>
</feature>
<evidence type="ECO:0000313" key="2">
    <source>
        <dbReference type="EMBL" id="RRC91148.1"/>
    </source>
</evidence>
<organism evidence="2 3">
    <name type="scientific">Streptococcus sanguinis</name>
    <dbReference type="NCBI Taxonomy" id="1305"/>
    <lineage>
        <taxon>Bacteria</taxon>
        <taxon>Bacillati</taxon>
        <taxon>Bacillota</taxon>
        <taxon>Bacilli</taxon>
        <taxon>Lactobacillales</taxon>
        <taxon>Streptococcaceae</taxon>
        <taxon>Streptococcus</taxon>
    </lineage>
</organism>
<comment type="caution">
    <text evidence="2">The sequence shown here is derived from an EMBL/GenBank/DDBJ whole genome shotgun (WGS) entry which is preliminary data.</text>
</comment>
<accession>A0A3P1S1M0</accession>
<proteinExistence type="predicted"/>
<dbReference type="AlphaFoldDB" id="A0A3P1S1M0"/>
<dbReference type="SUPFAM" id="SSF69318">
    <property type="entry name" value="Integrin alpha N-terminal domain"/>
    <property type="match status" value="1"/>
</dbReference>
<protein>
    <recommendedName>
        <fullName evidence="4">Lipoprotein</fullName>
    </recommendedName>
</protein>
<evidence type="ECO:0008006" key="4">
    <source>
        <dbReference type="Google" id="ProtNLM"/>
    </source>
</evidence>
<dbReference type="PROSITE" id="PS51257">
    <property type="entry name" value="PROKAR_LIPOPROTEIN"/>
    <property type="match status" value="1"/>
</dbReference>
<gene>
    <name evidence="2" type="ORF">EII39_09335</name>
</gene>
<evidence type="ECO:0000313" key="3">
    <source>
        <dbReference type="Proteomes" id="UP000277597"/>
    </source>
</evidence>
<dbReference type="Proteomes" id="UP000277597">
    <property type="component" value="Unassembled WGS sequence"/>
</dbReference>
<sequence>MKRISAKAILATALVLILQGCSQQKTVKKPKTSASQSQSVSSSQASSSSESSSSSSQEKPVKSDEESYQKVFEDYRLLLSSNSSDTQAAENLRNQLHFPLEYWTVDNILAQSDALAYSFHDLNGDGQKELLVGTKFGENPYYLVSLYYLKGQEPALLGESHAASVGGSRVTLFVYRDGRVLSSHWQSGSGNGQATLYHLSNQNQELETLQQIDFTKTADAGESQFGLSQADRLDMNSLTWKKF</sequence>
<evidence type="ECO:0000256" key="1">
    <source>
        <dbReference type="SAM" id="MobiDB-lite"/>
    </source>
</evidence>
<dbReference type="InterPro" id="IPR028994">
    <property type="entry name" value="Integrin_alpha_N"/>
</dbReference>
<dbReference type="RefSeq" id="WP_002911039.1">
    <property type="nucleotide sequence ID" value="NZ_CP071415.1"/>
</dbReference>